<dbReference type="GO" id="GO:0060271">
    <property type="term" value="P:cilium assembly"/>
    <property type="evidence" value="ECO:0007669"/>
    <property type="project" value="TreeGrafter"/>
</dbReference>
<sequence length="451" mass="50566">MDHVESSSGPEYKKPVASKAISISEEVNFLTHTDEEDRSDKDEISEAAFSVMENHSSPKTSVFLSADSAVSLSSDQNTPSPGVNNSDELFESISVDPLQMAGLTDIADIINDLITRGGVSSKELGLTEQQARSISRIQHSSGRCPQRTEKERREIRAWMKRKRKERMAEYLNQLAEKRGQEHDPFCARSNPFYMTSKEIRLRQKMKHEKDRLLLSDHYSRRITQAYSLMNELLSESVQLPVTAQKPSPNKPSTAWHSGQQCCPSPRREYHHGHNFLINQPGKVKCISKSSHTHKGKTLEPSQDSHWRCGAANFPIEKRAGGAKEALRKAVQSPVTFPTGSPSPCLQQTKKHRCAGLAPQTTQVHIEYEREEIMTSPWTLPPEIHRILHETPGSLLQDLSQEEPEPHFGVAGMHSMSESTGSILSNLDWNAIEDMVASVEEKSPSVRWAMGL</sequence>
<feature type="region of interest" description="Disordered" evidence="1">
    <location>
        <begin position="130"/>
        <end position="150"/>
    </location>
</feature>
<dbReference type="Ensembl" id="ENSUPAT00010020533.1">
    <property type="protein sequence ID" value="ENSUPAP00010018021.1"/>
    <property type="gene ID" value="ENSUPAG00010014108.1"/>
</dbReference>
<gene>
    <name evidence="2" type="primary">CPLANE1</name>
</gene>
<dbReference type="PANTHER" id="PTHR14492:SF4">
    <property type="entry name" value="CILIOGENESIS AND PLANAR POLARITY EFFECTOR 1"/>
    <property type="match status" value="1"/>
</dbReference>
<feature type="compositionally biased region" description="Polar residues" evidence="1">
    <location>
        <begin position="130"/>
        <end position="143"/>
    </location>
</feature>
<reference evidence="2" key="2">
    <citation type="submission" date="2025-09" db="UniProtKB">
        <authorList>
            <consortium name="Ensembl"/>
        </authorList>
    </citation>
    <scope>IDENTIFICATION</scope>
</reference>
<dbReference type="AlphaFoldDB" id="A0A8D2HV42"/>
<dbReference type="PANTHER" id="PTHR14492">
    <property type="entry name" value="JBTS17"/>
    <property type="match status" value="1"/>
</dbReference>
<feature type="region of interest" description="Disordered" evidence="1">
    <location>
        <begin position="25"/>
        <end position="48"/>
    </location>
</feature>
<dbReference type="Proteomes" id="UP000694417">
    <property type="component" value="Unplaced"/>
</dbReference>
<keyword evidence="3" id="KW-1185">Reference proteome</keyword>
<organism evidence="2 3">
    <name type="scientific">Urocitellus parryii</name>
    <name type="common">Arctic ground squirrel</name>
    <name type="synonym">Spermophilus parryii</name>
    <dbReference type="NCBI Taxonomy" id="9999"/>
    <lineage>
        <taxon>Eukaryota</taxon>
        <taxon>Metazoa</taxon>
        <taxon>Chordata</taxon>
        <taxon>Craniata</taxon>
        <taxon>Vertebrata</taxon>
        <taxon>Euteleostomi</taxon>
        <taxon>Mammalia</taxon>
        <taxon>Eutheria</taxon>
        <taxon>Euarchontoglires</taxon>
        <taxon>Glires</taxon>
        <taxon>Rodentia</taxon>
        <taxon>Sciuromorpha</taxon>
        <taxon>Sciuridae</taxon>
        <taxon>Xerinae</taxon>
        <taxon>Marmotini</taxon>
        <taxon>Urocitellus</taxon>
    </lineage>
</organism>
<dbReference type="GO" id="GO:0035869">
    <property type="term" value="C:ciliary transition zone"/>
    <property type="evidence" value="ECO:0007669"/>
    <property type="project" value="TreeGrafter"/>
</dbReference>
<evidence type="ECO:0000313" key="3">
    <source>
        <dbReference type="Proteomes" id="UP000694417"/>
    </source>
</evidence>
<evidence type="ECO:0000313" key="2">
    <source>
        <dbReference type="Ensembl" id="ENSUPAP00010018021.1"/>
    </source>
</evidence>
<evidence type="ECO:0000256" key="1">
    <source>
        <dbReference type="SAM" id="MobiDB-lite"/>
    </source>
</evidence>
<feature type="compositionally biased region" description="Basic and acidic residues" evidence="1">
    <location>
        <begin position="32"/>
        <end position="44"/>
    </location>
</feature>
<protein>
    <submittedName>
        <fullName evidence="2">Ciliosis and planar polarity effector complex subunit 1</fullName>
    </submittedName>
</protein>
<accession>A0A8D2HV42</accession>
<dbReference type="Pfam" id="PF15392">
    <property type="entry name" value="Joubert"/>
    <property type="match status" value="1"/>
</dbReference>
<dbReference type="GeneTree" id="ENSGT00800000124150"/>
<name>A0A8D2HV42_UROPR</name>
<proteinExistence type="predicted"/>
<reference evidence="2" key="1">
    <citation type="submission" date="2025-08" db="UniProtKB">
        <authorList>
            <consortium name="Ensembl"/>
        </authorList>
    </citation>
    <scope>IDENTIFICATION</scope>
</reference>
<dbReference type="InterPro" id="IPR028236">
    <property type="entry name" value="CPLANE1"/>
</dbReference>